<dbReference type="PANTHER" id="PTHR34597">
    <property type="entry name" value="SLR1661 PROTEIN"/>
    <property type="match status" value="1"/>
</dbReference>
<evidence type="ECO:0000313" key="2">
    <source>
        <dbReference type="EMBL" id="MBE8614380.1"/>
    </source>
</evidence>
<dbReference type="Proteomes" id="UP000650477">
    <property type="component" value="Unassembled WGS sequence"/>
</dbReference>
<comment type="caution">
    <text evidence="2">The sequence shown here is derived from an EMBL/GenBank/DDBJ whole genome shotgun (WGS) entry which is preliminary data.</text>
</comment>
<organism evidence="2 3">
    <name type="scientific">Morganella morganii</name>
    <name type="common">Proteus morganii</name>
    <dbReference type="NCBI Taxonomy" id="582"/>
    <lineage>
        <taxon>Bacteria</taxon>
        <taxon>Pseudomonadati</taxon>
        <taxon>Pseudomonadota</taxon>
        <taxon>Gammaproteobacteria</taxon>
        <taxon>Enterobacterales</taxon>
        <taxon>Morganellaceae</taxon>
        <taxon>Morganella</taxon>
    </lineage>
</organism>
<protein>
    <recommendedName>
        <fullName evidence="1">Polypeptide-transport-associated ShlB-type domain-containing protein</fullName>
    </recommendedName>
</protein>
<dbReference type="InterPro" id="IPR051544">
    <property type="entry name" value="TPS_OM_transporter"/>
</dbReference>
<sequence>MVTPLKGNCLTLSDIQALTDAITGDYLQRGFITSRAFLTEQDLSAGILSVAVTEGTQEAITLEG</sequence>
<evidence type="ECO:0000313" key="3">
    <source>
        <dbReference type="Proteomes" id="UP000650477"/>
    </source>
</evidence>
<accession>A0A8I0U5R9</accession>
<dbReference type="AlphaFoldDB" id="A0A8I0U5R9"/>
<dbReference type="Gene3D" id="3.10.20.310">
    <property type="entry name" value="membrane protein fhac"/>
    <property type="match status" value="1"/>
</dbReference>
<feature type="domain" description="Polypeptide-transport-associated ShlB-type" evidence="1">
    <location>
        <begin position="2"/>
        <end position="55"/>
    </location>
</feature>
<dbReference type="GO" id="GO:0008320">
    <property type="term" value="F:protein transmembrane transporter activity"/>
    <property type="evidence" value="ECO:0007669"/>
    <property type="project" value="TreeGrafter"/>
</dbReference>
<dbReference type="InterPro" id="IPR013686">
    <property type="entry name" value="Polypept-transport_assoc_ShlB"/>
</dbReference>
<proteinExistence type="predicted"/>
<dbReference type="Pfam" id="PF08479">
    <property type="entry name" value="POTRA_2"/>
    <property type="match status" value="1"/>
</dbReference>
<dbReference type="EMBL" id="PKLF01000024">
    <property type="protein sequence ID" value="MBE8614380.1"/>
    <property type="molecule type" value="Genomic_DNA"/>
</dbReference>
<gene>
    <name evidence="2" type="ORF">CYG68_18590</name>
</gene>
<dbReference type="GO" id="GO:0098046">
    <property type="term" value="C:type V protein secretion system complex"/>
    <property type="evidence" value="ECO:0007669"/>
    <property type="project" value="TreeGrafter"/>
</dbReference>
<dbReference type="GO" id="GO:0046819">
    <property type="term" value="P:protein secretion by the type V secretion system"/>
    <property type="evidence" value="ECO:0007669"/>
    <property type="project" value="TreeGrafter"/>
</dbReference>
<reference evidence="2" key="1">
    <citation type="submission" date="2017-12" db="EMBL/GenBank/DDBJ databases">
        <title>Genome sequencing and analysis.</title>
        <authorList>
            <person name="Huang Y.-T."/>
        </authorList>
    </citation>
    <scope>NUCLEOTIDE SEQUENCE</scope>
    <source>
        <strain evidence="2">VGH116</strain>
    </source>
</reference>
<dbReference type="PANTHER" id="PTHR34597:SF3">
    <property type="entry name" value="OUTER MEMBRANE TRANSPORTER CDIB"/>
    <property type="match status" value="1"/>
</dbReference>
<evidence type="ECO:0000259" key="1">
    <source>
        <dbReference type="Pfam" id="PF08479"/>
    </source>
</evidence>
<name>A0A8I0U5R9_MORMO</name>